<dbReference type="PANTHER" id="PTHR47723:SF13">
    <property type="entry name" value="PUTATIVE-RELATED"/>
    <property type="match status" value="1"/>
</dbReference>
<keyword evidence="3" id="KW-1185">Reference proteome</keyword>
<evidence type="ECO:0000259" key="1">
    <source>
        <dbReference type="Pfam" id="PF13456"/>
    </source>
</evidence>
<dbReference type="PANTHER" id="PTHR47723">
    <property type="entry name" value="OS05G0353850 PROTEIN"/>
    <property type="match status" value="1"/>
</dbReference>
<dbReference type="InterPro" id="IPR012337">
    <property type="entry name" value="RNaseH-like_sf"/>
</dbReference>
<evidence type="ECO:0000313" key="3">
    <source>
        <dbReference type="Proteomes" id="UP001367508"/>
    </source>
</evidence>
<sequence>MLNTYEVWLMLTTKGTVSDLKKCTTEDKPGTPHAVEESGFAPVEIADSLQGHNVEKVTDKHNSFSFNPLAPEFFPGIGFKKGDLGPATLVCLNTDGSVYDKKRNGRIGSACGGLIRDSTGCFLGGFNVNMGSMSSVTLAELWGDFHGLKNYAVGNDDVTCALVSEINDLVRKDWLVEFSHVFRESNRAADRLAHLGHSNSPRLGVKRFLHAPRILAQVLQDDLAGVATQRGHS</sequence>
<dbReference type="CDD" id="cd06222">
    <property type="entry name" value="RNase_H_like"/>
    <property type="match status" value="1"/>
</dbReference>
<gene>
    <name evidence="2" type="ORF">VNO77_15886</name>
</gene>
<name>A0AAN9LZZ1_CANGL</name>
<evidence type="ECO:0000313" key="2">
    <source>
        <dbReference type="EMBL" id="KAK7345286.1"/>
    </source>
</evidence>
<dbReference type="InterPro" id="IPR044730">
    <property type="entry name" value="RNase_H-like_dom_plant"/>
</dbReference>
<protein>
    <recommendedName>
        <fullName evidence="1">RNase H type-1 domain-containing protein</fullName>
    </recommendedName>
</protein>
<dbReference type="GO" id="GO:0003676">
    <property type="term" value="F:nucleic acid binding"/>
    <property type="evidence" value="ECO:0007669"/>
    <property type="project" value="InterPro"/>
</dbReference>
<organism evidence="2 3">
    <name type="scientific">Canavalia gladiata</name>
    <name type="common">Sword bean</name>
    <name type="synonym">Dolichos gladiatus</name>
    <dbReference type="NCBI Taxonomy" id="3824"/>
    <lineage>
        <taxon>Eukaryota</taxon>
        <taxon>Viridiplantae</taxon>
        <taxon>Streptophyta</taxon>
        <taxon>Embryophyta</taxon>
        <taxon>Tracheophyta</taxon>
        <taxon>Spermatophyta</taxon>
        <taxon>Magnoliopsida</taxon>
        <taxon>eudicotyledons</taxon>
        <taxon>Gunneridae</taxon>
        <taxon>Pentapetalae</taxon>
        <taxon>rosids</taxon>
        <taxon>fabids</taxon>
        <taxon>Fabales</taxon>
        <taxon>Fabaceae</taxon>
        <taxon>Papilionoideae</taxon>
        <taxon>50 kb inversion clade</taxon>
        <taxon>NPAAA clade</taxon>
        <taxon>indigoferoid/millettioid clade</taxon>
        <taxon>Phaseoleae</taxon>
        <taxon>Canavalia</taxon>
    </lineage>
</organism>
<dbReference type="Pfam" id="PF13456">
    <property type="entry name" value="RVT_3"/>
    <property type="match status" value="2"/>
</dbReference>
<dbReference type="AlphaFoldDB" id="A0AAN9LZZ1"/>
<proteinExistence type="predicted"/>
<dbReference type="SUPFAM" id="SSF53098">
    <property type="entry name" value="Ribonuclease H-like"/>
    <property type="match status" value="1"/>
</dbReference>
<dbReference type="InterPro" id="IPR053151">
    <property type="entry name" value="RNase_H-like"/>
</dbReference>
<dbReference type="EMBL" id="JAYMYQ010000003">
    <property type="protein sequence ID" value="KAK7345286.1"/>
    <property type="molecule type" value="Genomic_DNA"/>
</dbReference>
<dbReference type="Proteomes" id="UP001367508">
    <property type="component" value="Unassembled WGS sequence"/>
</dbReference>
<dbReference type="GO" id="GO:0004523">
    <property type="term" value="F:RNA-DNA hybrid ribonuclease activity"/>
    <property type="evidence" value="ECO:0007669"/>
    <property type="project" value="InterPro"/>
</dbReference>
<reference evidence="2 3" key="1">
    <citation type="submission" date="2024-01" db="EMBL/GenBank/DDBJ databases">
        <title>The genomes of 5 underutilized Papilionoideae crops provide insights into root nodulation and disease resistanc.</title>
        <authorList>
            <person name="Jiang F."/>
        </authorList>
    </citation>
    <scope>NUCLEOTIDE SEQUENCE [LARGE SCALE GENOMIC DNA]</scope>
    <source>
        <strain evidence="2">LVBAO_FW01</strain>
        <tissue evidence="2">Leaves</tissue>
    </source>
</reference>
<feature type="domain" description="RNase H type-1" evidence="1">
    <location>
        <begin position="161"/>
        <end position="194"/>
    </location>
</feature>
<accession>A0AAN9LZZ1</accession>
<feature type="domain" description="RNase H type-1" evidence="1">
    <location>
        <begin position="93"/>
        <end position="149"/>
    </location>
</feature>
<dbReference type="InterPro" id="IPR002156">
    <property type="entry name" value="RNaseH_domain"/>
</dbReference>
<comment type="caution">
    <text evidence="2">The sequence shown here is derived from an EMBL/GenBank/DDBJ whole genome shotgun (WGS) entry which is preliminary data.</text>
</comment>